<reference evidence="2" key="1">
    <citation type="submission" date="2016-10" db="EMBL/GenBank/DDBJ databases">
        <authorList>
            <person name="Varghese N."/>
            <person name="Submissions S."/>
        </authorList>
    </citation>
    <scope>NUCLEOTIDE SEQUENCE [LARGE SCALE GENOMIC DNA]</scope>
    <source>
        <strain evidence="2">S6-262</strain>
    </source>
</reference>
<keyword evidence="2" id="KW-1185">Reference proteome</keyword>
<dbReference type="Proteomes" id="UP000199206">
    <property type="component" value="Unassembled WGS sequence"/>
</dbReference>
<dbReference type="EMBL" id="FOCF01000001">
    <property type="protein sequence ID" value="SEM41056.1"/>
    <property type="molecule type" value="Genomic_DNA"/>
</dbReference>
<dbReference type="AlphaFoldDB" id="A0A1H7Y4B7"/>
<evidence type="ECO:0000313" key="2">
    <source>
        <dbReference type="Proteomes" id="UP000199206"/>
    </source>
</evidence>
<dbReference type="OrthoDB" id="7583335at2"/>
<name>A0A1H7Y4B7_9SPHN</name>
<sequence>MAKFNPSMLIPASQVAEFSKQGAARTVQQVALDNIAKMKEQFGAGDAAEGKVNFKVAGDRVAFTIRVSNTALTLERTKVQDTDVDVKEMTVPKANFIEALDFYGDRIKAGEYDAQLTGLADKKALRTAKMRETRKGKKEAQPS</sequence>
<protein>
    <submittedName>
        <fullName evidence="1">Uncharacterized protein</fullName>
    </submittedName>
</protein>
<gene>
    <name evidence="1" type="ORF">SAMN05192583_0093</name>
</gene>
<proteinExistence type="predicted"/>
<accession>A0A1H7Y4B7</accession>
<dbReference type="STRING" id="1166340.SAMN05192583_0093"/>
<dbReference type="RefSeq" id="WP_093663530.1">
    <property type="nucleotide sequence ID" value="NZ_FOCF01000001.1"/>
</dbReference>
<evidence type="ECO:0000313" key="1">
    <source>
        <dbReference type="EMBL" id="SEM41056.1"/>
    </source>
</evidence>
<organism evidence="1 2">
    <name type="scientific">Sphingomonas gellani</name>
    <dbReference type="NCBI Taxonomy" id="1166340"/>
    <lineage>
        <taxon>Bacteria</taxon>
        <taxon>Pseudomonadati</taxon>
        <taxon>Pseudomonadota</taxon>
        <taxon>Alphaproteobacteria</taxon>
        <taxon>Sphingomonadales</taxon>
        <taxon>Sphingomonadaceae</taxon>
        <taxon>Sphingomonas</taxon>
    </lineage>
</organism>